<sequence length="68" mass="7478">MLDKIPSNTGTVRQQIKYILIGSASAVPVIIYTLYSLGYGSLNEWSTPQPTGNCGEVISMLIRYLLLD</sequence>
<reference evidence="3" key="1">
    <citation type="journal article" date="2011" name="Proc. Natl. Acad. Sci. U.S.A.">
        <title>Genomic insights into the physiology and ecology of the marine filamentous cyanobacterium Lyngbya majuscula.</title>
        <authorList>
            <person name="Jones A.C."/>
            <person name="Monroe E.A."/>
            <person name="Podell S."/>
            <person name="Hess W.R."/>
            <person name="Klages S."/>
            <person name="Esquenazi E."/>
            <person name="Niessen S."/>
            <person name="Hoover H."/>
            <person name="Rothmann M."/>
            <person name="Lasken R.S."/>
            <person name="Yates J.R.III."/>
            <person name="Reinhardt R."/>
            <person name="Kube M."/>
            <person name="Burkart M.D."/>
            <person name="Allen E.E."/>
            <person name="Dorrestein P.C."/>
            <person name="Gerwick W.H."/>
            <person name="Gerwick L."/>
        </authorList>
    </citation>
    <scope>NUCLEOTIDE SEQUENCE [LARGE SCALE GENOMIC DNA]</scope>
    <source>
        <strain evidence="3">3L</strain>
    </source>
</reference>
<keyword evidence="3" id="KW-1185">Reference proteome</keyword>
<feature type="transmembrane region" description="Helical" evidence="1">
    <location>
        <begin position="16"/>
        <end position="35"/>
    </location>
</feature>
<evidence type="ECO:0000313" key="3">
    <source>
        <dbReference type="Proteomes" id="UP000003959"/>
    </source>
</evidence>
<keyword evidence="1" id="KW-1133">Transmembrane helix</keyword>
<evidence type="ECO:0000313" key="2">
    <source>
        <dbReference type="EMBL" id="EGJ32035.1"/>
    </source>
</evidence>
<dbReference type="Proteomes" id="UP000003959">
    <property type="component" value="Unassembled WGS sequence"/>
</dbReference>
<keyword evidence="1" id="KW-0812">Transmembrane</keyword>
<dbReference type="EMBL" id="GL890930">
    <property type="protein sequence ID" value="EGJ32035.1"/>
    <property type="molecule type" value="Genomic_DNA"/>
</dbReference>
<proteinExistence type="predicted"/>
<protein>
    <submittedName>
        <fullName evidence="2">Uncharacterized protein</fullName>
    </submittedName>
</protein>
<evidence type="ECO:0000256" key="1">
    <source>
        <dbReference type="SAM" id="Phobius"/>
    </source>
</evidence>
<dbReference type="HOGENOM" id="CLU_183721_2_0_3"/>
<gene>
    <name evidence="2" type="ORF">LYNGBM3L_30550</name>
</gene>
<name>F4XU59_9CYAN</name>
<accession>F4XU59</accession>
<organism evidence="2 3">
    <name type="scientific">Moorena producens 3L</name>
    <dbReference type="NCBI Taxonomy" id="489825"/>
    <lineage>
        <taxon>Bacteria</taxon>
        <taxon>Bacillati</taxon>
        <taxon>Cyanobacteriota</taxon>
        <taxon>Cyanophyceae</taxon>
        <taxon>Coleofasciculales</taxon>
        <taxon>Coleofasciculaceae</taxon>
        <taxon>Moorena</taxon>
    </lineage>
</organism>
<dbReference type="AlphaFoldDB" id="F4XU59"/>
<keyword evidence="1" id="KW-0472">Membrane</keyword>